<dbReference type="EMBL" id="JAKLTR010000001">
    <property type="protein sequence ID" value="MCG2613141.1"/>
    <property type="molecule type" value="Genomic_DNA"/>
</dbReference>
<dbReference type="PANTHER" id="PTHR32309">
    <property type="entry name" value="TYROSINE-PROTEIN KINASE"/>
    <property type="match status" value="1"/>
</dbReference>
<feature type="transmembrane region" description="Helical" evidence="1">
    <location>
        <begin position="15"/>
        <end position="33"/>
    </location>
</feature>
<keyword evidence="1" id="KW-0472">Membrane</keyword>
<proteinExistence type="predicted"/>
<evidence type="ECO:0000256" key="1">
    <source>
        <dbReference type="SAM" id="Phobius"/>
    </source>
</evidence>
<keyword evidence="3" id="KW-1185">Reference proteome</keyword>
<organism evidence="2 3">
    <name type="scientific">Terrimonas ginsenosidimutans</name>
    <dbReference type="NCBI Taxonomy" id="2908004"/>
    <lineage>
        <taxon>Bacteria</taxon>
        <taxon>Pseudomonadati</taxon>
        <taxon>Bacteroidota</taxon>
        <taxon>Chitinophagia</taxon>
        <taxon>Chitinophagales</taxon>
        <taxon>Chitinophagaceae</taxon>
        <taxon>Terrimonas</taxon>
    </lineage>
</organism>
<dbReference type="PANTHER" id="PTHR32309:SF13">
    <property type="entry name" value="FERRIC ENTEROBACTIN TRANSPORT PROTEIN FEPE"/>
    <property type="match status" value="1"/>
</dbReference>
<keyword evidence="1" id="KW-0812">Transmembrane</keyword>
<reference evidence="2" key="1">
    <citation type="submission" date="2022-01" db="EMBL/GenBank/DDBJ databases">
        <authorList>
            <person name="Jo J.-H."/>
            <person name="Im W.-T."/>
        </authorList>
    </citation>
    <scope>NUCLEOTIDE SEQUENCE</scope>
    <source>
        <strain evidence="2">NA20</strain>
    </source>
</reference>
<evidence type="ECO:0000313" key="3">
    <source>
        <dbReference type="Proteomes" id="UP001165367"/>
    </source>
</evidence>
<feature type="transmembrane region" description="Helical" evidence="1">
    <location>
        <begin position="235"/>
        <end position="256"/>
    </location>
</feature>
<accession>A0ABS9KLE1</accession>
<dbReference type="InterPro" id="IPR050445">
    <property type="entry name" value="Bact_polysacc_biosynth/exp"/>
</dbReference>
<comment type="caution">
    <text evidence="2">The sequence shown here is derived from an EMBL/GenBank/DDBJ whole genome shotgun (WGS) entry which is preliminary data.</text>
</comment>
<sequence length="264" mass="29497">MPDIIQLIASWKKQIFFVVLISMIVATAAVFFISPKYLASATALPANPVTADKSIVFSNSIRDLNSSIGTAEELDRVVGTAQSDTIYLSVARKFDLVTFYQIKDNPEFALMKAAKTLKHDTKVTKSEFGELMIRVWCHDRSLAPQLANALMEELALIHQEILNRNNQLVLQNIKAAILSIQMGNDSLQKGEESELLSSYRKLELEYSLMLHTKPPALLPVEKARISNRPDKPRKLLILIATAAGSFIFALWLVLLLDKRKTSGK</sequence>
<protein>
    <recommendedName>
        <fullName evidence="4">Polysaccharide chain length determinant N-terminal domain-containing protein</fullName>
    </recommendedName>
</protein>
<keyword evidence="1" id="KW-1133">Transmembrane helix</keyword>
<evidence type="ECO:0008006" key="4">
    <source>
        <dbReference type="Google" id="ProtNLM"/>
    </source>
</evidence>
<dbReference type="RefSeq" id="WP_237868366.1">
    <property type="nucleotide sequence ID" value="NZ_JAKLTR010000001.1"/>
</dbReference>
<name>A0ABS9KLE1_9BACT</name>
<gene>
    <name evidence="2" type="ORF">LZZ85_02580</name>
</gene>
<evidence type="ECO:0000313" key="2">
    <source>
        <dbReference type="EMBL" id="MCG2613141.1"/>
    </source>
</evidence>
<dbReference type="Proteomes" id="UP001165367">
    <property type="component" value="Unassembled WGS sequence"/>
</dbReference>